<dbReference type="InterPro" id="IPR006199">
    <property type="entry name" value="LexA_DNA-bd_dom"/>
</dbReference>
<evidence type="ECO:0000313" key="2">
    <source>
        <dbReference type="EMBL" id="QJA76252.1"/>
    </source>
</evidence>
<dbReference type="Pfam" id="PF01726">
    <property type="entry name" value="LexA_DNA_bind"/>
    <property type="match status" value="1"/>
</dbReference>
<proteinExistence type="predicted"/>
<dbReference type="EMBL" id="MT143277">
    <property type="protein sequence ID" value="QJA94985.1"/>
    <property type="molecule type" value="Genomic_DNA"/>
</dbReference>
<dbReference type="InterPro" id="IPR036390">
    <property type="entry name" value="WH_DNA-bd_sf"/>
</dbReference>
<gene>
    <name evidence="2" type="ORF">MM415A01546_0006</name>
    <name evidence="3" type="ORF">MM415B03685_0002</name>
</gene>
<dbReference type="Gene3D" id="1.10.10.10">
    <property type="entry name" value="Winged helix-like DNA-binding domain superfamily/Winged helix DNA-binding domain"/>
    <property type="match status" value="1"/>
</dbReference>
<evidence type="ECO:0000259" key="1">
    <source>
        <dbReference type="Pfam" id="PF01726"/>
    </source>
</evidence>
<dbReference type="AlphaFoldDB" id="A0A6M3K4J7"/>
<feature type="domain" description="LexA repressor DNA-binding" evidence="1">
    <location>
        <begin position="6"/>
        <end position="66"/>
    </location>
</feature>
<reference evidence="2" key="1">
    <citation type="submission" date="2020-03" db="EMBL/GenBank/DDBJ databases">
        <title>The deep terrestrial virosphere.</title>
        <authorList>
            <person name="Holmfeldt K."/>
            <person name="Nilsson E."/>
            <person name="Simone D."/>
            <person name="Lopez-Fernandez M."/>
            <person name="Wu X."/>
            <person name="de Brujin I."/>
            <person name="Lundin D."/>
            <person name="Andersson A."/>
            <person name="Bertilsson S."/>
            <person name="Dopson M."/>
        </authorList>
    </citation>
    <scope>NUCLEOTIDE SEQUENCE</scope>
    <source>
        <strain evidence="2">MM415A01546</strain>
        <strain evidence="3">MM415B03685</strain>
    </source>
</reference>
<evidence type="ECO:0000313" key="3">
    <source>
        <dbReference type="EMBL" id="QJA94985.1"/>
    </source>
</evidence>
<organism evidence="2">
    <name type="scientific">viral metagenome</name>
    <dbReference type="NCBI Taxonomy" id="1070528"/>
    <lineage>
        <taxon>unclassified sequences</taxon>
        <taxon>metagenomes</taxon>
        <taxon>organismal metagenomes</taxon>
    </lineage>
</organism>
<accession>A0A6M3K4J7</accession>
<name>A0A6M3K4J7_9ZZZZ</name>
<dbReference type="GO" id="GO:0006508">
    <property type="term" value="P:proteolysis"/>
    <property type="evidence" value="ECO:0007669"/>
    <property type="project" value="InterPro"/>
</dbReference>
<dbReference type="EMBL" id="MT142214">
    <property type="protein sequence ID" value="QJA76252.1"/>
    <property type="molecule type" value="Genomic_DNA"/>
</dbReference>
<sequence length="78" mass="8538">MGADNTMTDRTAAILGYIREHVQCHGYAPTLAEIGAAVGMSRQGARHHVEKLQAAGHLWRKRNVPRSITLKGEGRCTN</sequence>
<dbReference type="SUPFAM" id="SSF46785">
    <property type="entry name" value="Winged helix' DNA-binding domain"/>
    <property type="match status" value="1"/>
</dbReference>
<protein>
    <submittedName>
        <fullName evidence="2">Putative transcriptional repressor</fullName>
    </submittedName>
</protein>
<dbReference type="InterPro" id="IPR036388">
    <property type="entry name" value="WH-like_DNA-bd_sf"/>
</dbReference>
<dbReference type="GO" id="GO:0004252">
    <property type="term" value="F:serine-type endopeptidase activity"/>
    <property type="evidence" value="ECO:0007669"/>
    <property type="project" value="InterPro"/>
</dbReference>